<dbReference type="EMBL" id="CP063845">
    <property type="protein sequence ID" value="UFP97007.1"/>
    <property type="molecule type" value="Genomic_DNA"/>
</dbReference>
<dbReference type="Pfam" id="PF05685">
    <property type="entry name" value="Uma2"/>
    <property type="match status" value="1"/>
</dbReference>
<dbReference type="Proteomes" id="UP001054846">
    <property type="component" value="Chromosome"/>
</dbReference>
<dbReference type="InterPro" id="IPR011335">
    <property type="entry name" value="Restrct_endonuc-II-like"/>
</dbReference>
<dbReference type="GO" id="GO:0004519">
    <property type="term" value="F:endonuclease activity"/>
    <property type="evidence" value="ECO:0007669"/>
    <property type="project" value="UniProtKB-KW"/>
</dbReference>
<sequence length="190" mass="21480">MTRGAAGSGIRWTTRDLEVLPENEWIRYEIIDGELFVARAPHRKHQQVCVKIARQLDSWSEASGLGEVVISPGIIFSDTDNVIPDLVWVSRSLLTQTEDEAGHLTAAPELVIEVLSAGPENLRRDREAKLKLYSLKGVREYWIVDRFARQLEVYRRDKAQLVLVITLLEEDEITSPLLPGFGVTVSKFLV</sequence>
<dbReference type="InterPro" id="IPR012296">
    <property type="entry name" value="Nuclease_put_TT1808"/>
</dbReference>
<dbReference type="PANTHER" id="PTHR34107">
    <property type="entry name" value="SLL0198 PROTEIN-RELATED"/>
    <property type="match status" value="1"/>
</dbReference>
<dbReference type="CDD" id="cd06260">
    <property type="entry name" value="DUF820-like"/>
    <property type="match status" value="1"/>
</dbReference>
<gene>
    <name evidence="2" type="ORF">ISF26_14390</name>
</gene>
<dbReference type="InterPro" id="IPR008538">
    <property type="entry name" value="Uma2"/>
</dbReference>
<accession>A0ABY3PTC4</accession>
<dbReference type="SUPFAM" id="SSF52980">
    <property type="entry name" value="Restriction endonuclease-like"/>
    <property type="match status" value="1"/>
</dbReference>
<evidence type="ECO:0000259" key="1">
    <source>
        <dbReference type="Pfam" id="PF05685"/>
    </source>
</evidence>
<evidence type="ECO:0000313" key="3">
    <source>
        <dbReference type="Proteomes" id="UP001054846"/>
    </source>
</evidence>
<protein>
    <submittedName>
        <fullName evidence="2">Uma2 family endonuclease</fullName>
    </submittedName>
</protein>
<organism evidence="2 3">
    <name type="scientific">Gloeobacter morelensis MG652769</name>
    <dbReference type="NCBI Taxonomy" id="2781736"/>
    <lineage>
        <taxon>Bacteria</taxon>
        <taxon>Bacillati</taxon>
        <taxon>Cyanobacteriota</taxon>
        <taxon>Cyanophyceae</taxon>
        <taxon>Gloeobacterales</taxon>
        <taxon>Gloeobacteraceae</taxon>
        <taxon>Gloeobacter</taxon>
        <taxon>Gloeobacter morelensis</taxon>
    </lineage>
</organism>
<reference evidence="2 3" key="1">
    <citation type="journal article" date="2021" name="Genome Biol. Evol.">
        <title>Complete Genome Sequencing of a Novel Gloeobacter Species from a Waterfall Cave in Mexico.</title>
        <authorList>
            <person name="Saw J.H."/>
            <person name="Cardona T."/>
            <person name="Montejano G."/>
        </authorList>
    </citation>
    <scope>NUCLEOTIDE SEQUENCE [LARGE SCALE GENOMIC DNA]</scope>
    <source>
        <strain evidence="2">MG652769</strain>
    </source>
</reference>
<proteinExistence type="predicted"/>
<keyword evidence="2" id="KW-0255">Endonuclease</keyword>
<feature type="domain" description="Putative restriction endonuclease" evidence="1">
    <location>
        <begin position="16"/>
        <end position="185"/>
    </location>
</feature>
<keyword evidence="2" id="KW-0540">Nuclease</keyword>
<keyword evidence="2" id="KW-0378">Hydrolase</keyword>
<keyword evidence="3" id="KW-1185">Reference proteome</keyword>
<name>A0ABY3PTC4_9CYAN</name>
<dbReference type="PANTHER" id="PTHR34107:SF4">
    <property type="entry name" value="SLL1222 PROTEIN"/>
    <property type="match status" value="1"/>
</dbReference>
<evidence type="ECO:0000313" key="2">
    <source>
        <dbReference type="EMBL" id="UFP97007.1"/>
    </source>
</evidence>
<dbReference type="Gene3D" id="3.90.1570.10">
    <property type="entry name" value="tt1808, chain A"/>
    <property type="match status" value="1"/>
</dbReference>